<dbReference type="EMBL" id="BARU01037693">
    <property type="protein sequence ID" value="GAH89453.1"/>
    <property type="molecule type" value="Genomic_DNA"/>
</dbReference>
<reference evidence="1" key="1">
    <citation type="journal article" date="2014" name="Front. Microbiol.">
        <title>High frequency of phylogenetically diverse reductive dehalogenase-homologous genes in deep subseafloor sedimentary metagenomes.</title>
        <authorList>
            <person name="Kawai M."/>
            <person name="Futagami T."/>
            <person name="Toyoda A."/>
            <person name="Takaki Y."/>
            <person name="Nishi S."/>
            <person name="Hori S."/>
            <person name="Arai W."/>
            <person name="Tsubouchi T."/>
            <person name="Morono Y."/>
            <person name="Uchiyama I."/>
            <person name="Ito T."/>
            <person name="Fujiyama A."/>
            <person name="Inagaki F."/>
            <person name="Takami H."/>
        </authorList>
    </citation>
    <scope>NUCLEOTIDE SEQUENCE</scope>
    <source>
        <strain evidence="1">Expedition CK06-06</strain>
    </source>
</reference>
<evidence type="ECO:0000313" key="1">
    <source>
        <dbReference type="EMBL" id="GAH89453.1"/>
    </source>
</evidence>
<gene>
    <name evidence="1" type="ORF">S03H2_58680</name>
</gene>
<comment type="caution">
    <text evidence="1">The sequence shown here is derived from an EMBL/GenBank/DDBJ whole genome shotgun (WGS) entry which is preliminary data.</text>
</comment>
<name>X1L5Q0_9ZZZZ</name>
<organism evidence="1">
    <name type="scientific">marine sediment metagenome</name>
    <dbReference type="NCBI Taxonomy" id="412755"/>
    <lineage>
        <taxon>unclassified sequences</taxon>
        <taxon>metagenomes</taxon>
        <taxon>ecological metagenomes</taxon>
    </lineage>
</organism>
<protein>
    <submittedName>
        <fullName evidence="1">Uncharacterized protein</fullName>
    </submittedName>
</protein>
<sequence>EDNSPANTIKLDMSKQKEVVDYIKQNISEKQKQKLNDVSLLIDGFETPFSLELLSTVDFILKANPEYTPKNIFENIQNWTHRKKDLMKLYHIQVAVNRLNEFQASFN</sequence>
<feature type="non-terminal residue" evidence="1">
    <location>
        <position position="1"/>
    </location>
</feature>
<proteinExistence type="predicted"/>
<dbReference type="AlphaFoldDB" id="X1L5Q0"/>
<accession>X1L5Q0</accession>